<comment type="similarity">
    <text evidence="6">Belongs to the ABC-4 integral membrane protein family.</text>
</comment>
<dbReference type="InterPro" id="IPR050250">
    <property type="entry name" value="Macrolide_Exporter_MacB"/>
</dbReference>
<dbReference type="Proteomes" id="UP000177407">
    <property type="component" value="Unassembled WGS sequence"/>
</dbReference>
<dbReference type="EMBL" id="MFGA01000022">
    <property type="protein sequence ID" value="OGF20602.1"/>
    <property type="molecule type" value="Genomic_DNA"/>
</dbReference>
<sequence>MKTLDILEETYSALFANKVRTGLTVLGIVIGISSVIAMLSIGQGAQSSIESSIQAIGSNMIIISPGAQRGPGMMVSGGRGSAKSLKLSDAEAITNEISSVKAVAPEVSGRYQVTAKGKNTNTQVVGTVFDYTTVRNLEISDGSFITDQNTKSASKVAVIGPTVRDDLFGEDVIPVGQIIRINKMEFKIIGITKEKGGGGFGSQDDMIFVPISTAQRFLSGDEYVSSISVAAEDADSTSLVQQDITDLLLSRHNISDPTAADFSTLNQADIVATATSVTQIFTILLGSVAGISLVVGGIGIMNMMLTTVTERTREIGLRKAVGAKRKDISTQFLIEALMLTFFGGFVGIILGWVISFIITKTGVIQTEVSLFSVLLAFGVSAAIGIIFGYYPARRAAGLNPIEALRYE</sequence>
<keyword evidence="2" id="KW-1003">Cell membrane</keyword>
<feature type="domain" description="ABC3 transporter permease C-terminal" evidence="8">
    <location>
        <begin position="287"/>
        <end position="400"/>
    </location>
</feature>
<feature type="domain" description="MacB-like periplasmic core" evidence="9">
    <location>
        <begin position="21"/>
        <end position="246"/>
    </location>
</feature>
<accession>A0A1F5S210</accession>
<dbReference type="Pfam" id="PF02687">
    <property type="entry name" value="FtsX"/>
    <property type="match status" value="1"/>
</dbReference>
<dbReference type="GO" id="GO:0005886">
    <property type="term" value="C:plasma membrane"/>
    <property type="evidence" value="ECO:0007669"/>
    <property type="project" value="UniProtKB-SubCell"/>
</dbReference>
<comment type="caution">
    <text evidence="10">The sequence shown here is derived from an EMBL/GenBank/DDBJ whole genome shotgun (WGS) entry which is preliminary data.</text>
</comment>
<evidence type="ECO:0008006" key="12">
    <source>
        <dbReference type="Google" id="ProtNLM"/>
    </source>
</evidence>
<feature type="transmembrane region" description="Helical" evidence="7">
    <location>
        <begin position="370"/>
        <end position="390"/>
    </location>
</feature>
<evidence type="ECO:0000256" key="2">
    <source>
        <dbReference type="ARBA" id="ARBA00022475"/>
    </source>
</evidence>
<feature type="transmembrane region" description="Helical" evidence="7">
    <location>
        <begin position="332"/>
        <end position="358"/>
    </location>
</feature>
<organism evidence="10 11">
    <name type="scientific">Candidatus Falkowbacteria bacterium RIFOXYA2_FULL_38_12</name>
    <dbReference type="NCBI Taxonomy" id="1797993"/>
    <lineage>
        <taxon>Bacteria</taxon>
        <taxon>Candidatus Falkowiibacteriota</taxon>
    </lineage>
</organism>
<dbReference type="PANTHER" id="PTHR30572:SF4">
    <property type="entry name" value="ABC TRANSPORTER PERMEASE YTRF"/>
    <property type="match status" value="1"/>
</dbReference>
<keyword evidence="4 7" id="KW-1133">Transmembrane helix</keyword>
<proteinExistence type="inferred from homology"/>
<keyword evidence="3 7" id="KW-0812">Transmembrane</keyword>
<evidence type="ECO:0000256" key="6">
    <source>
        <dbReference type="ARBA" id="ARBA00038076"/>
    </source>
</evidence>
<comment type="subcellular location">
    <subcellularLocation>
        <location evidence="1">Cell membrane</location>
        <topology evidence="1">Multi-pass membrane protein</topology>
    </subcellularLocation>
</comment>
<evidence type="ECO:0000313" key="11">
    <source>
        <dbReference type="Proteomes" id="UP000177407"/>
    </source>
</evidence>
<evidence type="ECO:0000256" key="4">
    <source>
        <dbReference type="ARBA" id="ARBA00022989"/>
    </source>
</evidence>
<evidence type="ECO:0000256" key="1">
    <source>
        <dbReference type="ARBA" id="ARBA00004651"/>
    </source>
</evidence>
<dbReference type="AlphaFoldDB" id="A0A1F5S210"/>
<evidence type="ECO:0000259" key="9">
    <source>
        <dbReference type="Pfam" id="PF12704"/>
    </source>
</evidence>
<dbReference type="InterPro" id="IPR025857">
    <property type="entry name" value="MacB_PCD"/>
</dbReference>
<keyword evidence="5 7" id="KW-0472">Membrane</keyword>
<gene>
    <name evidence="10" type="ORF">A2257_02040</name>
</gene>
<dbReference type="PANTHER" id="PTHR30572">
    <property type="entry name" value="MEMBRANE COMPONENT OF TRANSPORTER-RELATED"/>
    <property type="match status" value="1"/>
</dbReference>
<evidence type="ECO:0000256" key="7">
    <source>
        <dbReference type="SAM" id="Phobius"/>
    </source>
</evidence>
<reference evidence="10 11" key="1">
    <citation type="journal article" date="2016" name="Nat. Commun.">
        <title>Thousands of microbial genomes shed light on interconnected biogeochemical processes in an aquifer system.</title>
        <authorList>
            <person name="Anantharaman K."/>
            <person name="Brown C.T."/>
            <person name="Hug L.A."/>
            <person name="Sharon I."/>
            <person name="Castelle C.J."/>
            <person name="Probst A.J."/>
            <person name="Thomas B.C."/>
            <person name="Singh A."/>
            <person name="Wilkins M.J."/>
            <person name="Karaoz U."/>
            <person name="Brodie E.L."/>
            <person name="Williams K.H."/>
            <person name="Hubbard S.S."/>
            <person name="Banfield J.F."/>
        </authorList>
    </citation>
    <scope>NUCLEOTIDE SEQUENCE [LARGE SCALE GENOMIC DNA]</scope>
</reference>
<evidence type="ECO:0000313" key="10">
    <source>
        <dbReference type="EMBL" id="OGF20602.1"/>
    </source>
</evidence>
<feature type="transmembrane region" description="Helical" evidence="7">
    <location>
        <begin position="21"/>
        <end position="42"/>
    </location>
</feature>
<dbReference type="InterPro" id="IPR003838">
    <property type="entry name" value="ABC3_permease_C"/>
</dbReference>
<evidence type="ECO:0000256" key="5">
    <source>
        <dbReference type="ARBA" id="ARBA00023136"/>
    </source>
</evidence>
<name>A0A1F5S210_9BACT</name>
<evidence type="ECO:0000256" key="3">
    <source>
        <dbReference type="ARBA" id="ARBA00022692"/>
    </source>
</evidence>
<feature type="transmembrane region" description="Helical" evidence="7">
    <location>
        <begin position="280"/>
        <end position="305"/>
    </location>
</feature>
<protein>
    <recommendedName>
        <fullName evidence="12">Multidrug ABC transporter substrate-binding protein</fullName>
    </recommendedName>
</protein>
<dbReference type="GO" id="GO:0022857">
    <property type="term" value="F:transmembrane transporter activity"/>
    <property type="evidence" value="ECO:0007669"/>
    <property type="project" value="TreeGrafter"/>
</dbReference>
<evidence type="ECO:0000259" key="8">
    <source>
        <dbReference type="Pfam" id="PF02687"/>
    </source>
</evidence>
<dbReference type="Pfam" id="PF12704">
    <property type="entry name" value="MacB_PCD"/>
    <property type="match status" value="1"/>
</dbReference>